<evidence type="ECO:0000256" key="2">
    <source>
        <dbReference type="ARBA" id="ARBA00023012"/>
    </source>
</evidence>
<keyword evidence="3" id="KW-0805">Transcription regulation</keyword>
<dbReference type="Gene3D" id="1.10.10.10">
    <property type="entry name" value="Winged helix-like DNA-binding domain superfamily/Winged helix DNA-binding domain"/>
    <property type="match status" value="1"/>
</dbReference>
<dbReference type="GO" id="GO:0000976">
    <property type="term" value="F:transcription cis-regulatory region binding"/>
    <property type="evidence" value="ECO:0007669"/>
    <property type="project" value="InterPro"/>
</dbReference>
<feature type="domain" description="Response regulatory" evidence="9">
    <location>
        <begin position="40"/>
        <end position="153"/>
    </location>
</feature>
<dbReference type="GO" id="GO:0032993">
    <property type="term" value="C:protein-DNA complex"/>
    <property type="evidence" value="ECO:0007669"/>
    <property type="project" value="TreeGrafter"/>
</dbReference>
<dbReference type="InterPro" id="IPR001867">
    <property type="entry name" value="OmpR/PhoB-type_DNA-bd"/>
</dbReference>
<evidence type="ECO:0000256" key="3">
    <source>
        <dbReference type="ARBA" id="ARBA00023015"/>
    </source>
</evidence>
<dbReference type="Pfam" id="PF00072">
    <property type="entry name" value="Response_reg"/>
    <property type="match status" value="1"/>
</dbReference>
<keyword evidence="4 8" id="KW-0238">DNA-binding</keyword>
<dbReference type="SMART" id="SM00862">
    <property type="entry name" value="Trans_reg_C"/>
    <property type="match status" value="1"/>
</dbReference>
<dbReference type="Proteomes" id="UP000241118">
    <property type="component" value="Unassembled WGS sequence"/>
</dbReference>
<proteinExistence type="predicted"/>
<evidence type="ECO:0000313" key="12">
    <source>
        <dbReference type="Proteomes" id="UP000241118"/>
    </source>
</evidence>
<protein>
    <recommendedName>
        <fullName evidence="6">DNA-binding response regulator MtrA</fullName>
    </recommendedName>
</protein>
<feature type="modified residue" description="4-aspartylphosphate" evidence="7">
    <location>
        <position position="89"/>
    </location>
</feature>
<comment type="caution">
    <text evidence="11">The sequence shown here is derived from an EMBL/GenBank/DDBJ whole genome shotgun (WGS) entry which is preliminary data.</text>
</comment>
<name>A0A2P8IJL6_SACCR</name>
<dbReference type="GO" id="GO:0005829">
    <property type="term" value="C:cytosol"/>
    <property type="evidence" value="ECO:0007669"/>
    <property type="project" value="TreeGrafter"/>
</dbReference>
<dbReference type="InterPro" id="IPR047673">
    <property type="entry name" value="MtrA_REC"/>
</dbReference>
<dbReference type="FunFam" id="3.40.50.2300:FF:000001">
    <property type="entry name" value="DNA-binding response regulator PhoB"/>
    <property type="match status" value="1"/>
</dbReference>
<dbReference type="PROSITE" id="PS50110">
    <property type="entry name" value="RESPONSE_REGULATORY"/>
    <property type="match status" value="1"/>
</dbReference>
<dbReference type="SMART" id="SM00448">
    <property type="entry name" value="REC"/>
    <property type="match status" value="1"/>
</dbReference>
<dbReference type="PANTHER" id="PTHR48111:SF21">
    <property type="entry name" value="DNA-BINDING DUAL MASTER TRANSCRIPTIONAL REGULATOR RPAA"/>
    <property type="match status" value="1"/>
</dbReference>
<dbReference type="InterPro" id="IPR039420">
    <property type="entry name" value="WalR-like"/>
</dbReference>
<dbReference type="SUPFAM" id="SSF52172">
    <property type="entry name" value="CheY-like"/>
    <property type="match status" value="1"/>
</dbReference>
<evidence type="ECO:0000256" key="8">
    <source>
        <dbReference type="PROSITE-ProRule" id="PRU01091"/>
    </source>
</evidence>
<dbReference type="GO" id="GO:0045893">
    <property type="term" value="P:positive regulation of DNA-templated transcription"/>
    <property type="evidence" value="ECO:0007669"/>
    <property type="project" value="InterPro"/>
</dbReference>
<dbReference type="AlphaFoldDB" id="A0A2P8IJL6"/>
<dbReference type="InterPro" id="IPR036388">
    <property type="entry name" value="WH-like_DNA-bd_sf"/>
</dbReference>
<dbReference type="FunFam" id="1.10.10.10:FF:000033">
    <property type="entry name" value="DNA-binding response regulator MtrA"/>
    <property type="match status" value="1"/>
</dbReference>
<organism evidence="11 12">
    <name type="scientific">Saccharothrix carnea</name>
    <dbReference type="NCBI Taxonomy" id="1280637"/>
    <lineage>
        <taxon>Bacteria</taxon>
        <taxon>Bacillati</taxon>
        <taxon>Actinomycetota</taxon>
        <taxon>Actinomycetes</taxon>
        <taxon>Pseudonocardiales</taxon>
        <taxon>Pseudonocardiaceae</taxon>
        <taxon>Saccharothrix</taxon>
    </lineage>
</organism>
<keyword evidence="5" id="KW-0804">Transcription</keyword>
<dbReference type="InterPro" id="IPR011006">
    <property type="entry name" value="CheY-like_superfamily"/>
</dbReference>
<dbReference type="CDD" id="cd17626">
    <property type="entry name" value="REC_OmpR_MtrA-like"/>
    <property type="match status" value="1"/>
</dbReference>
<evidence type="ECO:0000256" key="1">
    <source>
        <dbReference type="ARBA" id="ARBA00022553"/>
    </source>
</evidence>
<evidence type="ECO:0000313" key="11">
    <source>
        <dbReference type="EMBL" id="PSL58670.1"/>
    </source>
</evidence>
<dbReference type="EMBL" id="PYAX01000001">
    <property type="protein sequence ID" value="PSL58670.1"/>
    <property type="molecule type" value="Genomic_DNA"/>
</dbReference>
<dbReference type="Gene3D" id="3.40.50.2300">
    <property type="match status" value="1"/>
</dbReference>
<dbReference type="PROSITE" id="PS51755">
    <property type="entry name" value="OMPR_PHOB"/>
    <property type="match status" value="1"/>
</dbReference>
<dbReference type="PANTHER" id="PTHR48111">
    <property type="entry name" value="REGULATOR OF RPOS"/>
    <property type="match status" value="1"/>
</dbReference>
<accession>A0A2P8IJL6</accession>
<evidence type="ECO:0000259" key="10">
    <source>
        <dbReference type="PROSITE" id="PS51755"/>
    </source>
</evidence>
<evidence type="ECO:0000256" key="6">
    <source>
        <dbReference type="ARBA" id="ARBA00035142"/>
    </source>
</evidence>
<evidence type="ECO:0000256" key="7">
    <source>
        <dbReference type="PROSITE-ProRule" id="PRU00169"/>
    </source>
</evidence>
<dbReference type="Gene3D" id="6.10.250.690">
    <property type="match status" value="1"/>
</dbReference>
<evidence type="ECO:0000259" key="9">
    <source>
        <dbReference type="PROSITE" id="PS50110"/>
    </source>
</evidence>
<keyword evidence="1 7" id="KW-0597">Phosphoprotein</keyword>
<dbReference type="InterPro" id="IPR047671">
    <property type="entry name" value="MtrAB_MtrA"/>
</dbReference>
<evidence type="ECO:0000256" key="5">
    <source>
        <dbReference type="ARBA" id="ARBA00023163"/>
    </source>
</evidence>
<dbReference type="NCBIfam" id="NF040689">
    <property type="entry name" value="MtrAB_MtrA"/>
    <property type="match status" value="1"/>
</dbReference>
<dbReference type="GO" id="GO:0000156">
    <property type="term" value="F:phosphorelay response regulator activity"/>
    <property type="evidence" value="ECO:0007669"/>
    <property type="project" value="InterPro"/>
</dbReference>
<keyword evidence="12" id="KW-1185">Reference proteome</keyword>
<feature type="DNA-binding region" description="OmpR/PhoB-type" evidence="8">
    <location>
        <begin position="161"/>
        <end position="260"/>
    </location>
</feature>
<dbReference type="CDD" id="cd00383">
    <property type="entry name" value="trans_reg_C"/>
    <property type="match status" value="1"/>
</dbReference>
<dbReference type="InterPro" id="IPR001789">
    <property type="entry name" value="Sig_transdc_resp-reg_receiver"/>
</dbReference>
<dbReference type="Pfam" id="PF00486">
    <property type="entry name" value="Trans_reg_C"/>
    <property type="match status" value="1"/>
</dbReference>
<reference evidence="11 12" key="1">
    <citation type="submission" date="2018-03" db="EMBL/GenBank/DDBJ databases">
        <title>Genomic Encyclopedia of Type Strains, Phase III (KMG-III): the genomes of soil and plant-associated and newly described type strains.</title>
        <authorList>
            <person name="Whitman W."/>
        </authorList>
    </citation>
    <scope>NUCLEOTIDE SEQUENCE [LARGE SCALE GENOMIC DNA]</scope>
    <source>
        <strain evidence="11 12">CGMCC 4.7097</strain>
    </source>
</reference>
<sequence>MDRRQRLATEWTRAATSSDDRWAVRGLPATSGTMLGMKARVLVVDDDPALAEMLTIVLRGEGFDTAVVADGARALPALRELKPDLVLLDLMLPGMNGIDVCKAIRSESGVPIVMLTAKSDTVDVVLGLESGADDYVVKPFKPKELVARIRARLRRTEAEPAEVLQIGDLTIDVPGHEVLREGKPIQLTPLEFDLLVALARKPRQVFTREVLLEQVWGYRHAADTRLVNVHVQRLRSKVERDPEHPEVVLTVRGVGYKAGPP</sequence>
<evidence type="ECO:0000256" key="4">
    <source>
        <dbReference type="ARBA" id="ARBA00023125"/>
    </source>
</evidence>
<gene>
    <name evidence="11" type="ORF">B0I31_101891</name>
</gene>
<feature type="domain" description="OmpR/PhoB-type" evidence="10">
    <location>
        <begin position="161"/>
        <end position="260"/>
    </location>
</feature>
<keyword evidence="2" id="KW-0902">Two-component regulatory system</keyword>